<dbReference type="Pfam" id="PF09976">
    <property type="entry name" value="TPR_21"/>
    <property type="match status" value="1"/>
</dbReference>
<dbReference type="RefSeq" id="WP_133698847.1">
    <property type="nucleotide sequence ID" value="NZ_SNXS01000001.1"/>
</dbReference>
<dbReference type="AlphaFoldDB" id="A0A4R6QSN0"/>
<dbReference type="PIRSF" id="PIRSF006170">
    <property type="entry name" value="YfgM"/>
    <property type="match status" value="1"/>
</dbReference>
<dbReference type="SUPFAM" id="SSF48452">
    <property type="entry name" value="TPR-like"/>
    <property type="match status" value="1"/>
</dbReference>
<dbReference type="GO" id="GO:0044877">
    <property type="term" value="F:protein-containing complex binding"/>
    <property type="evidence" value="ECO:0007669"/>
    <property type="project" value="InterPro"/>
</dbReference>
<keyword evidence="6" id="KW-0143">Chaperone</keyword>
<evidence type="ECO:0000256" key="9">
    <source>
        <dbReference type="SAM" id="Phobius"/>
    </source>
</evidence>
<accession>A0A4R6QSN0</accession>
<keyword evidence="5 9" id="KW-0472">Membrane</keyword>
<evidence type="ECO:0000313" key="11">
    <source>
        <dbReference type="EMBL" id="TDP74196.1"/>
    </source>
</evidence>
<sequence length="227" mass="24987">MASPLDLEEQEQLDQLKAFWKQYGNLITWLITLVLAVYAGWMGWNWWQRDQAVKASAMYDELDRAAAAGEADKAGRVFADMKERFPRTVFTQQGALLTAKVQYEKGQAEAARTTLTWVADNAGEDEYRSLAQIRLAGLLLEAKQFDAALKALDTVKSKDFEALAADRRGDILIAQGKGDEAKAQYQKAYDSMEKTLDYRRLIEAKLAGLGVQADGAAAKAAAAGASK</sequence>
<comment type="subcellular location">
    <subcellularLocation>
        <location evidence="1">Cell membrane</location>
        <topology evidence="1">Single-pass type II membrane protein</topology>
    </subcellularLocation>
</comment>
<evidence type="ECO:0000256" key="7">
    <source>
        <dbReference type="ARBA" id="ARBA00024197"/>
    </source>
</evidence>
<reference evidence="11 12" key="1">
    <citation type="submission" date="2019-03" db="EMBL/GenBank/DDBJ databases">
        <title>Genomic Encyclopedia of Type Strains, Phase IV (KMG-IV): sequencing the most valuable type-strain genomes for metagenomic binning, comparative biology and taxonomic classification.</title>
        <authorList>
            <person name="Goeker M."/>
        </authorList>
    </citation>
    <scope>NUCLEOTIDE SEQUENCE [LARGE SCALE GENOMIC DNA]</scope>
    <source>
        <strain evidence="11 12">DSM 16998</strain>
    </source>
</reference>
<dbReference type="Gene3D" id="1.25.40.10">
    <property type="entry name" value="Tetratricopeptide repeat domain"/>
    <property type="match status" value="1"/>
</dbReference>
<dbReference type="PANTHER" id="PTHR38035">
    <property type="entry name" value="UPF0070 PROTEIN YFGM"/>
    <property type="match status" value="1"/>
</dbReference>
<dbReference type="InterPro" id="IPR026039">
    <property type="entry name" value="YfgM"/>
</dbReference>
<dbReference type="InterPro" id="IPR011990">
    <property type="entry name" value="TPR-like_helical_dom_sf"/>
</dbReference>
<evidence type="ECO:0000256" key="6">
    <source>
        <dbReference type="ARBA" id="ARBA00023186"/>
    </source>
</evidence>
<evidence type="ECO:0000259" key="10">
    <source>
        <dbReference type="Pfam" id="PF09976"/>
    </source>
</evidence>
<dbReference type="PANTHER" id="PTHR38035:SF1">
    <property type="entry name" value="ANCILLARY SECYEG TRANSLOCON SUBUNIT"/>
    <property type="match status" value="1"/>
</dbReference>
<feature type="domain" description="Ancillary SecYEG translocon subunit/Cell division coordinator CpoB TPR" evidence="10">
    <location>
        <begin position="17"/>
        <end position="210"/>
    </location>
</feature>
<keyword evidence="2" id="KW-1003">Cell membrane</keyword>
<comment type="caution">
    <text evidence="11">The sequence shown here is derived from an EMBL/GenBank/DDBJ whole genome shotgun (WGS) entry which is preliminary data.</text>
</comment>
<evidence type="ECO:0000256" key="4">
    <source>
        <dbReference type="ARBA" id="ARBA00022989"/>
    </source>
</evidence>
<evidence type="ECO:0000256" key="2">
    <source>
        <dbReference type="ARBA" id="ARBA00022475"/>
    </source>
</evidence>
<keyword evidence="4 9" id="KW-1133">Transmembrane helix</keyword>
<dbReference type="Proteomes" id="UP000295361">
    <property type="component" value="Unassembled WGS sequence"/>
</dbReference>
<evidence type="ECO:0000256" key="1">
    <source>
        <dbReference type="ARBA" id="ARBA00004401"/>
    </source>
</evidence>
<keyword evidence="12" id="KW-1185">Reference proteome</keyword>
<dbReference type="OrthoDB" id="8521102at2"/>
<dbReference type="InterPro" id="IPR018704">
    <property type="entry name" value="SecYEG/CpoB_TPR"/>
</dbReference>
<gene>
    <name evidence="11" type="ORF">DES47_101250</name>
</gene>
<dbReference type="GO" id="GO:0005886">
    <property type="term" value="C:plasma membrane"/>
    <property type="evidence" value="ECO:0007669"/>
    <property type="project" value="UniProtKB-SubCell"/>
</dbReference>
<proteinExistence type="inferred from homology"/>
<comment type="similarity">
    <text evidence="7">Belongs to the YfgM family.</text>
</comment>
<evidence type="ECO:0000256" key="5">
    <source>
        <dbReference type="ARBA" id="ARBA00023136"/>
    </source>
</evidence>
<dbReference type="InParanoid" id="A0A4R6QSN0"/>
<keyword evidence="3 9" id="KW-0812">Transmembrane</keyword>
<protein>
    <recommendedName>
        <fullName evidence="8">Ancillary SecYEG translocon subunit</fullName>
    </recommendedName>
</protein>
<organism evidence="11 12">
    <name type="scientific">Roseateles toxinivorans</name>
    <dbReference type="NCBI Taxonomy" id="270368"/>
    <lineage>
        <taxon>Bacteria</taxon>
        <taxon>Pseudomonadati</taxon>
        <taxon>Pseudomonadota</taxon>
        <taxon>Betaproteobacteria</taxon>
        <taxon>Burkholderiales</taxon>
        <taxon>Sphaerotilaceae</taxon>
        <taxon>Roseateles</taxon>
    </lineage>
</organism>
<dbReference type="EMBL" id="SNXS01000001">
    <property type="protein sequence ID" value="TDP74196.1"/>
    <property type="molecule type" value="Genomic_DNA"/>
</dbReference>
<evidence type="ECO:0000256" key="8">
    <source>
        <dbReference type="ARBA" id="ARBA00024235"/>
    </source>
</evidence>
<evidence type="ECO:0000313" key="12">
    <source>
        <dbReference type="Proteomes" id="UP000295361"/>
    </source>
</evidence>
<feature type="transmembrane region" description="Helical" evidence="9">
    <location>
        <begin position="26"/>
        <end position="47"/>
    </location>
</feature>
<evidence type="ECO:0000256" key="3">
    <source>
        <dbReference type="ARBA" id="ARBA00022692"/>
    </source>
</evidence>
<dbReference type="FunCoup" id="A0A4R6QSN0">
    <property type="interactions" value="58"/>
</dbReference>
<name>A0A4R6QSN0_9BURK</name>